<protein>
    <submittedName>
        <fullName evidence="2">Uncharacterized protein</fullName>
    </submittedName>
</protein>
<gene>
    <name evidence="2" type="ORF">EI555_004336</name>
</gene>
<organism evidence="2 3">
    <name type="scientific">Monodon monoceros</name>
    <name type="common">Narwhal</name>
    <name type="synonym">Ceratodon monodon</name>
    <dbReference type="NCBI Taxonomy" id="40151"/>
    <lineage>
        <taxon>Eukaryota</taxon>
        <taxon>Metazoa</taxon>
        <taxon>Chordata</taxon>
        <taxon>Craniata</taxon>
        <taxon>Vertebrata</taxon>
        <taxon>Euteleostomi</taxon>
        <taxon>Mammalia</taxon>
        <taxon>Eutheria</taxon>
        <taxon>Laurasiatheria</taxon>
        <taxon>Artiodactyla</taxon>
        <taxon>Whippomorpha</taxon>
        <taxon>Cetacea</taxon>
        <taxon>Odontoceti</taxon>
        <taxon>Monodontidae</taxon>
        <taxon>Monodon</taxon>
    </lineage>
</organism>
<proteinExistence type="predicted"/>
<sequence>SITGNQDMDHRQVILVEASKDRHVKFIIIIHFNGYEYYVEQEKGCFMFMDCPGKAASEKRACSMLEYEASADLAALPNQSVSVKLEEIKKEPLSRKKQIISLSGAIIMNGKAVESFKQGQEKKTIADPGGCALRNVTQDHLDPGFTFLRSTWTRTGTYAGTGGPRPGRSHLPRVPRAEDGHGPGAMGDAPWELVSRDGVKSTPVSLETLVMDINLLHREDALRLTQFHKVY</sequence>
<reference evidence="3" key="1">
    <citation type="journal article" date="2019" name="IScience">
        <title>Narwhal Genome Reveals Long-Term Low Genetic Diversity despite Current Large Abundance Size.</title>
        <authorList>
            <person name="Westbury M.V."/>
            <person name="Petersen B."/>
            <person name="Garde E."/>
            <person name="Heide-Jorgensen M.P."/>
            <person name="Lorenzen E.D."/>
        </authorList>
    </citation>
    <scope>NUCLEOTIDE SEQUENCE [LARGE SCALE GENOMIC DNA]</scope>
</reference>
<comment type="caution">
    <text evidence="2">The sequence shown here is derived from an EMBL/GenBank/DDBJ whole genome shotgun (WGS) entry which is preliminary data.</text>
</comment>
<evidence type="ECO:0000313" key="2">
    <source>
        <dbReference type="EMBL" id="TKC37190.1"/>
    </source>
</evidence>
<dbReference type="AlphaFoldDB" id="A0A4V5P6N4"/>
<evidence type="ECO:0000313" key="3">
    <source>
        <dbReference type="Proteomes" id="UP000308365"/>
    </source>
</evidence>
<accession>A0A4V5P6N4</accession>
<feature type="region of interest" description="Disordered" evidence="1">
    <location>
        <begin position="157"/>
        <end position="191"/>
    </location>
</feature>
<feature type="non-terminal residue" evidence="2">
    <location>
        <position position="1"/>
    </location>
</feature>
<dbReference type="EMBL" id="RWIC01001182">
    <property type="protein sequence ID" value="TKC37190.1"/>
    <property type="molecule type" value="Genomic_DNA"/>
</dbReference>
<dbReference type="Proteomes" id="UP000308365">
    <property type="component" value="Unassembled WGS sequence"/>
</dbReference>
<name>A0A4V5P6N4_MONMO</name>
<evidence type="ECO:0000256" key="1">
    <source>
        <dbReference type="SAM" id="MobiDB-lite"/>
    </source>
</evidence>